<organism evidence="3 4">
    <name type="scientific">Calothrix parasitica NIES-267</name>
    <dbReference type="NCBI Taxonomy" id="1973488"/>
    <lineage>
        <taxon>Bacteria</taxon>
        <taxon>Bacillati</taxon>
        <taxon>Cyanobacteriota</taxon>
        <taxon>Cyanophyceae</taxon>
        <taxon>Nostocales</taxon>
        <taxon>Calotrichaceae</taxon>
        <taxon>Calothrix</taxon>
    </lineage>
</organism>
<evidence type="ECO:0000313" key="4">
    <source>
        <dbReference type="Proteomes" id="UP000218418"/>
    </source>
</evidence>
<sequence length="139" mass="15763">MTYSSDDVQKILQLAMKRKEEESFSGKQLSDMAAELGISSELLKTAEQEWLIQAKASKEQQARRKIMRRGFKAHLISFVAVNVFLVILNLSTTPSDFWAIYPISGWGLGLFMHHLKVARVEENPQDIALSEGQRLKVRG</sequence>
<accession>A0A1Z4LPZ4</accession>
<evidence type="ECO:0000256" key="1">
    <source>
        <dbReference type="SAM" id="Phobius"/>
    </source>
</evidence>
<dbReference type="Proteomes" id="UP000218418">
    <property type="component" value="Chromosome"/>
</dbReference>
<dbReference type="Pfam" id="PF13239">
    <property type="entry name" value="2TM"/>
    <property type="match status" value="1"/>
</dbReference>
<dbReference type="EMBL" id="AP018227">
    <property type="protein sequence ID" value="BAY83287.1"/>
    <property type="molecule type" value="Genomic_DNA"/>
</dbReference>
<dbReference type="InterPro" id="IPR025698">
    <property type="entry name" value="2TM_dom"/>
</dbReference>
<keyword evidence="1" id="KW-0472">Membrane</keyword>
<proteinExistence type="predicted"/>
<protein>
    <recommendedName>
        <fullName evidence="2">2TM domain-containing protein</fullName>
    </recommendedName>
</protein>
<gene>
    <name evidence="3" type="ORF">NIES267_27740</name>
</gene>
<name>A0A1Z4LPZ4_9CYAN</name>
<keyword evidence="4" id="KW-1185">Reference proteome</keyword>
<keyword evidence="1" id="KW-1133">Transmembrane helix</keyword>
<reference evidence="3 4" key="1">
    <citation type="submission" date="2017-06" db="EMBL/GenBank/DDBJ databases">
        <title>Genome sequencing of cyanobaciteial culture collection at National Institute for Environmental Studies (NIES).</title>
        <authorList>
            <person name="Hirose Y."/>
            <person name="Shimura Y."/>
            <person name="Fujisawa T."/>
            <person name="Nakamura Y."/>
            <person name="Kawachi M."/>
        </authorList>
    </citation>
    <scope>NUCLEOTIDE SEQUENCE [LARGE SCALE GENOMIC DNA]</scope>
    <source>
        <strain evidence="3 4">NIES-267</strain>
    </source>
</reference>
<keyword evidence="1" id="KW-0812">Transmembrane</keyword>
<dbReference type="OrthoDB" id="560236at2"/>
<feature type="transmembrane region" description="Helical" evidence="1">
    <location>
        <begin position="97"/>
        <end position="115"/>
    </location>
</feature>
<dbReference type="AlphaFoldDB" id="A0A1Z4LPZ4"/>
<evidence type="ECO:0000313" key="3">
    <source>
        <dbReference type="EMBL" id="BAY83287.1"/>
    </source>
</evidence>
<feature type="transmembrane region" description="Helical" evidence="1">
    <location>
        <begin position="73"/>
        <end position="91"/>
    </location>
</feature>
<feature type="domain" description="2TM" evidence="2">
    <location>
        <begin position="61"/>
        <end position="119"/>
    </location>
</feature>
<evidence type="ECO:0000259" key="2">
    <source>
        <dbReference type="Pfam" id="PF13239"/>
    </source>
</evidence>